<evidence type="ECO:0000313" key="4">
    <source>
        <dbReference type="Proteomes" id="UP000308199"/>
    </source>
</evidence>
<dbReference type="Pfam" id="PF01979">
    <property type="entry name" value="Amidohydro_1"/>
    <property type="match status" value="1"/>
</dbReference>
<dbReference type="SUPFAM" id="SSF51338">
    <property type="entry name" value="Composite domain of metallo-dependent hydrolases"/>
    <property type="match status" value="1"/>
</dbReference>
<dbReference type="SUPFAM" id="SSF51556">
    <property type="entry name" value="Metallo-dependent hydrolases"/>
    <property type="match status" value="1"/>
</dbReference>
<dbReference type="GO" id="GO:0006145">
    <property type="term" value="P:purine nucleobase catabolic process"/>
    <property type="evidence" value="ECO:0007669"/>
    <property type="project" value="TreeGrafter"/>
</dbReference>
<evidence type="ECO:0000259" key="2">
    <source>
        <dbReference type="Pfam" id="PF01979"/>
    </source>
</evidence>
<dbReference type="GO" id="GO:0005737">
    <property type="term" value="C:cytoplasm"/>
    <property type="evidence" value="ECO:0007669"/>
    <property type="project" value="TreeGrafter"/>
</dbReference>
<dbReference type="OrthoDB" id="10258955at2759"/>
<sequence length="956" mass="103618">MDKKAVLDIEHDDGDTAEWLARRRTRRHRPWPIVALALLTFFVLGTHIHLTHSGAGTQQSVRIPVNAEAIQTRCENLKLQPGPPPTFNTRKSSDRFTLGTKPTLIKNATIWTGRVNGLEIIKGDILLDRGLIKGVGPISADVLHNLDEELITIDAKGAWVSPGIVDLHSHIGDDPAPELSGAEDDNSLKGVAQPWLRALDGLNTHDDSYHLSISGGLTTSLILPGSANGIGGQGFVIKLRDTAERTPTSKLLEPPFTLNRSDAMDWSLPPRWRQMKHACGENPRRMYKNTRMDNMWAFREVYDKARKIKEEQDVYCEKALRDDWAGLGAFPDDLQWEALVDVLRGRVKVQIHCYEAVDLDDIIRLTNEFKFPVAAFHHAHETYLVPDLLKKAYGQVPASALFATNARYKREAYRGSEFAQKILADNGIQVVMKSDHPVQNSRYLLYEAQQAHYYGLPDNLALAAVTTTPAQIMGMDHRIGYIKEGYDADLVIWDSHPLALGATPKQVFIDGIAQLTSPHTVQKPESFQKVPETPDFSSEVADAIKYEGLPPLAPGKSVEGTVVFTNVRSVTVRSEEGEGVVSAFDAQRDELATIVAQSGKITCSGIKNACASFLGTPDAEFVNLKGGAISPGLVSFGSPMGLLEIQGEISTGDGYVYDPLAKSVPNIVDGDATLIRAVDGLQFATRDAYLGYRAGVTVGITAPMSGGFLSGLSTAFGLGSAHKLQKGALVQDIAAVHVSVGHMGRTPSVSTQIATLRRLLLEVGEGEVGSRFKDVADLTLVVEAQSADIISTLLQLKKEVEGNTGTVMKLTITGASEAHLIAKDLGDANVGVVVVPSRPFPYSWEHRRILPGPPLTRDSAISLLLAHNVTVGIGIEEAWSARNTRFDAAWAALEAAGDITKTQALALASSNLEKLLGLEVAAEQADLVATEAGDMFDLRSKIVGVISPRKNVVDLF</sequence>
<gene>
    <name evidence="3" type="ORF">EW145_g6949</name>
</gene>
<dbReference type="InterPro" id="IPR011059">
    <property type="entry name" value="Metal-dep_hydrolase_composite"/>
</dbReference>
<keyword evidence="1" id="KW-0472">Membrane</keyword>
<dbReference type="GO" id="GO:0004038">
    <property type="term" value="F:allantoinase activity"/>
    <property type="evidence" value="ECO:0007669"/>
    <property type="project" value="TreeGrafter"/>
</dbReference>
<accession>A0A4S4KRJ2</accession>
<dbReference type="InterPro" id="IPR050138">
    <property type="entry name" value="DHOase/Allantoinase_Hydrolase"/>
</dbReference>
<dbReference type="AlphaFoldDB" id="A0A4S4KRJ2"/>
<dbReference type="Proteomes" id="UP000308199">
    <property type="component" value="Unassembled WGS sequence"/>
</dbReference>
<keyword evidence="1" id="KW-1133">Transmembrane helix</keyword>
<proteinExistence type="predicted"/>
<comment type="caution">
    <text evidence="3">The sequence shown here is derived from an EMBL/GenBank/DDBJ whole genome shotgun (WGS) entry which is preliminary data.</text>
</comment>
<feature type="domain" description="Amidohydrolase-related" evidence="2">
    <location>
        <begin position="413"/>
        <end position="511"/>
    </location>
</feature>
<name>A0A4S4KRJ2_9AGAM</name>
<reference evidence="3 4" key="1">
    <citation type="submission" date="2019-02" db="EMBL/GenBank/DDBJ databases">
        <title>Genome sequencing of the rare red list fungi Phellinidium pouzarii.</title>
        <authorList>
            <person name="Buettner E."/>
            <person name="Kellner H."/>
        </authorList>
    </citation>
    <scope>NUCLEOTIDE SEQUENCE [LARGE SCALE GENOMIC DNA]</scope>
    <source>
        <strain evidence="3 4">DSM 108285</strain>
    </source>
</reference>
<keyword evidence="1" id="KW-0812">Transmembrane</keyword>
<dbReference type="PANTHER" id="PTHR43668:SF5">
    <property type="entry name" value="AMIDOHYDROLASE 3 DOMAIN-CONTAINING PROTEIN"/>
    <property type="match status" value="1"/>
</dbReference>
<evidence type="ECO:0000256" key="1">
    <source>
        <dbReference type="SAM" id="Phobius"/>
    </source>
</evidence>
<dbReference type="InterPro" id="IPR006680">
    <property type="entry name" value="Amidohydro-rel"/>
</dbReference>
<organism evidence="3 4">
    <name type="scientific">Phellinidium pouzarii</name>
    <dbReference type="NCBI Taxonomy" id="167371"/>
    <lineage>
        <taxon>Eukaryota</taxon>
        <taxon>Fungi</taxon>
        <taxon>Dikarya</taxon>
        <taxon>Basidiomycota</taxon>
        <taxon>Agaricomycotina</taxon>
        <taxon>Agaricomycetes</taxon>
        <taxon>Hymenochaetales</taxon>
        <taxon>Hymenochaetaceae</taxon>
        <taxon>Phellinidium</taxon>
    </lineage>
</organism>
<dbReference type="EMBL" id="SGPK01000598">
    <property type="protein sequence ID" value="THH01236.1"/>
    <property type="molecule type" value="Genomic_DNA"/>
</dbReference>
<dbReference type="Gene3D" id="3.20.20.140">
    <property type="entry name" value="Metal-dependent hydrolases"/>
    <property type="match status" value="2"/>
</dbReference>
<feature type="transmembrane region" description="Helical" evidence="1">
    <location>
        <begin position="31"/>
        <end position="50"/>
    </location>
</feature>
<dbReference type="PANTHER" id="PTHR43668">
    <property type="entry name" value="ALLANTOINASE"/>
    <property type="match status" value="1"/>
</dbReference>
<keyword evidence="4" id="KW-1185">Reference proteome</keyword>
<protein>
    <recommendedName>
        <fullName evidence="2">Amidohydrolase-related domain-containing protein</fullName>
    </recommendedName>
</protein>
<dbReference type="InterPro" id="IPR032466">
    <property type="entry name" value="Metal_Hydrolase"/>
</dbReference>
<evidence type="ECO:0000313" key="3">
    <source>
        <dbReference type="EMBL" id="THH01236.1"/>
    </source>
</evidence>